<feature type="compositionally biased region" description="Low complexity" evidence="6">
    <location>
        <begin position="283"/>
        <end position="294"/>
    </location>
</feature>
<dbReference type="FunFam" id="2.170.150.80:FF:000007">
    <property type="entry name" value="NAC domain-containing protein 35"/>
    <property type="match status" value="1"/>
</dbReference>
<dbReference type="GO" id="GO:0005634">
    <property type="term" value="C:nucleus"/>
    <property type="evidence" value="ECO:0007669"/>
    <property type="project" value="UniProtKB-SubCell"/>
</dbReference>
<feature type="region of interest" description="Disordered" evidence="6">
    <location>
        <begin position="1"/>
        <end position="36"/>
    </location>
</feature>
<feature type="region of interest" description="Disordered" evidence="6">
    <location>
        <begin position="203"/>
        <end position="294"/>
    </location>
</feature>
<name>A0A059ZXI2_BOENI</name>
<dbReference type="SUPFAM" id="SSF101941">
    <property type="entry name" value="NAC domain"/>
    <property type="match status" value="1"/>
</dbReference>
<evidence type="ECO:0000256" key="2">
    <source>
        <dbReference type="ARBA" id="ARBA00023015"/>
    </source>
</evidence>
<keyword evidence="2" id="KW-0805">Transcription regulation</keyword>
<dbReference type="AlphaFoldDB" id="A0A059ZXI2"/>
<feature type="compositionally biased region" description="Polar residues" evidence="6">
    <location>
        <begin position="1"/>
        <end position="21"/>
    </location>
</feature>
<feature type="region of interest" description="Disordered" evidence="6">
    <location>
        <begin position="430"/>
        <end position="459"/>
    </location>
</feature>
<feature type="compositionally biased region" description="Pro residues" evidence="6">
    <location>
        <begin position="257"/>
        <end position="268"/>
    </location>
</feature>
<dbReference type="Gene3D" id="2.170.150.80">
    <property type="entry name" value="NAC domain"/>
    <property type="match status" value="1"/>
</dbReference>
<evidence type="ECO:0000256" key="4">
    <source>
        <dbReference type="ARBA" id="ARBA00023163"/>
    </source>
</evidence>
<comment type="subcellular location">
    <subcellularLocation>
        <location evidence="1">Nucleus</location>
    </subcellularLocation>
</comment>
<dbReference type="EMBL" id="KF874832">
    <property type="protein sequence ID" value="AIA57512.1"/>
    <property type="molecule type" value="mRNA"/>
</dbReference>
<dbReference type="GO" id="GO:0099402">
    <property type="term" value="P:plant organ development"/>
    <property type="evidence" value="ECO:0007669"/>
    <property type="project" value="UniProtKB-ARBA"/>
</dbReference>
<dbReference type="GO" id="GO:0006355">
    <property type="term" value="P:regulation of DNA-templated transcription"/>
    <property type="evidence" value="ECO:0007669"/>
    <property type="project" value="InterPro"/>
</dbReference>
<evidence type="ECO:0000256" key="3">
    <source>
        <dbReference type="ARBA" id="ARBA00023125"/>
    </source>
</evidence>
<dbReference type="InterPro" id="IPR003441">
    <property type="entry name" value="NAC-dom"/>
</dbReference>
<protein>
    <submittedName>
        <fullName evidence="8">NAC domain-containing protein</fullName>
    </submittedName>
</protein>
<dbReference type="PROSITE" id="PS51005">
    <property type="entry name" value="NAC"/>
    <property type="match status" value="1"/>
</dbReference>
<feature type="compositionally biased region" description="Low complexity" evidence="6">
    <location>
        <begin position="210"/>
        <end position="234"/>
    </location>
</feature>
<reference evidence="8" key="1">
    <citation type="submission" date="2013-11" db="EMBL/GenBank/DDBJ databases">
        <title>Identification, phylogenetic and expression analysis for 32 NAC transcription factors in ramie (Boehmeria nivea L. Gaud).</title>
        <authorList>
            <person name="Liu T."/>
        </authorList>
    </citation>
    <scope>NUCLEOTIDE SEQUENCE</scope>
</reference>
<dbReference type="PANTHER" id="PTHR31744">
    <property type="entry name" value="PROTEIN CUP-SHAPED COTYLEDON 2-RELATED"/>
    <property type="match status" value="1"/>
</dbReference>
<dbReference type="GO" id="GO:0003677">
    <property type="term" value="F:DNA binding"/>
    <property type="evidence" value="ECO:0007669"/>
    <property type="project" value="UniProtKB-KW"/>
</dbReference>
<feature type="domain" description="NAC" evidence="7">
    <location>
        <begin position="52"/>
        <end position="199"/>
    </location>
</feature>
<evidence type="ECO:0000256" key="6">
    <source>
        <dbReference type="SAM" id="MobiDB-lite"/>
    </source>
</evidence>
<sequence length="484" mass="54425">MSEQQEVNMINFESTSSINNNDIEEPNKAAAKGKGDEDIVIESDDQHEHDMVMPGFRFHPTEEELVEFYLRRKVEGKRFNVELITFLDLYRYDPWELPALAAIGEKEWFFYVPRDRKYRNGDRPNRVTTSGYWKATGADRMIRTENLRSIGLKKTLVFYSGKAPKGIRTSWIMNEYRLPHHDTERYQKAEISLCRVYKRAGVEDPRSLPSRSASSSRTAQSSSSSEKKQQSSSTMEKLQASFGGHMPHDDHDDIIQPSPPALLAPPQPAFHDDQPPENANAETEGSGSTTSDVSTTLLGLSKRKASRSMDLIAANTATNSSSTTLLQPNNSHEAMLSSQLHAKQAHMINCPNLLPNSCVTLFSTSIGSYNVPSNSIDDLHRLVNYGHQQQVPSGTGTSTIGQFGGHHQHQHHQQPQHYYYNQFHPLPMVLPPPSLPQSSSPSPQQQPLGGNNGMIPNFLPTAVSDRLWEWNPFPDQPNRDHPFK</sequence>
<evidence type="ECO:0000259" key="7">
    <source>
        <dbReference type="PROSITE" id="PS51005"/>
    </source>
</evidence>
<dbReference type="PANTHER" id="PTHR31744:SF194">
    <property type="entry name" value="OS01G0888300 PROTEIN"/>
    <property type="match status" value="1"/>
</dbReference>
<gene>
    <name evidence="8" type="primary">NAC08</name>
</gene>
<dbReference type="Pfam" id="PF02365">
    <property type="entry name" value="NAM"/>
    <property type="match status" value="1"/>
</dbReference>
<evidence type="ECO:0000256" key="5">
    <source>
        <dbReference type="ARBA" id="ARBA00023242"/>
    </source>
</evidence>
<evidence type="ECO:0000313" key="8">
    <source>
        <dbReference type="EMBL" id="AIA57512.1"/>
    </source>
</evidence>
<keyword evidence="3" id="KW-0238">DNA-binding</keyword>
<keyword evidence="4" id="KW-0804">Transcription</keyword>
<organism evidence="8">
    <name type="scientific">Boehmeria nivea</name>
    <name type="common">Chinese grass</name>
    <name type="synonym">Urtica nivea</name>
    <dbReference type="NCBI Taxonomy" id="83906"/>
    <lineage>
        <taxon>Eukaryota</taxon>
        <taxon>Viridiplantae</taxon>
        <taxon>Streptophyta</taxon>
        <taxon>Embryophyta</taxon>
        <taxon>Tracheophyta</taxon>
        <taxon>Spermatophyta</taxon>
        <taxon>Magnoliopsida</taxon>
        <taxon>eudicotyledons</taxon>
        <taxon>Gunneridae</taxon>
        <taxon>Pentapetalae</taxon>
        <taxon>rosids</taxon>
        <taxon>fabids</taxon>
        <taxon>Rosales</taxon>
        <taxon>Urticaceae</taxon>
        <taxon>Boehmeria</taxon>
    </lineage>
</organism>
<proteinExistence type="evidence at transcript level"/>
<evidence type="ECO:0000256" key="1">
    <source>
        <dbReference type="ARBA" id="ARBA00004123"/>
    </source>
</evidence>
<dbReference type="InterPro" id="IPR036093">
    <property type="entry name" value="NAC_dom_sf"/>
</dbReference>
<feature type="compositionally biased region" description="Low complexity" evidence="6">
    <location>
        <begin position="436"/>
        <end position="448"/>
    </location>
</feature>
<accession>A0A059ZXI2</accession>
<keyword evidence="5" id="KW-0539">Nucleus</keyword>